<evidence type="ECO:0000313" key="3">
    <source>
        <dbReference type="Proteomes" id="UP000243052"/>
    </source>
</evidence>
<keyword evidence="3" id="KW-1185">Reference proteome</keyword>
<dbReference type="InterPro" id="IPR036412">
    <property type="entry name" value="HAD-like_sf"/>
</dbReference>
<reference evidence="2 3" key="1">
    <citation type="submission" date="2016-01" db="EMBL/GenBank/DDBJ databases">
        <title>Genome sequence of the yeast Holleya sinecauda.</title>
        <authorList>
            <person name="Dietrich F.S."/>
        </authorList>
    </citation>
    <scope>NUCLEOTIDE SEQUENCE [LARGE SCALE GENOMIC DNA]</scope>
    <source>
        <strain evidence="2 3">ATCC 58844</strain>
    </source>
</reference>
<dbReference type="Gene3D" id="3.90.1470.20">
    <property type="match status" value="1"/>
</dbReference>
<gene>
    <name evidence="2" type="ORF">AW171_hschr31904</name>
</gene>
<dbReference type="SUPFAM" id="SSF56784">
    <property type="entry name" value="HAD-like"/>
    <property type="match status" value="1"/>
</dbReference>
<evidence type="ECO:0000313" key="2">
    <source>
        <dbReference type="EMBL" id="AMD20034.1"/>
    </source>
</evidence>
<name>A0A0X8HRD4_9SACH</name>
<dbReference type="GeneID" id="28723267"/>
<dbReference type="InterPro" id="IPR006384">
    <property type="entry name" value="HAD_hydro_PyrdxlP_Pase-like"/>
</dbReference>
<keyword evidence="1" id="KW-0378">Hydrolase</keyword>
<proteinExistence type="predicted"/>
<dbReference type="EMBL" id="CP014243">
    <property type="protein sequence ID" value="AMD20034.1"/>
    <property type="molecule type" value="Genomic_DNA"/>
</dbReference>
<dbReference type="PANTHER" id="PTHR28181">
    <property type="entry name" value="UPF0655 PROTEIN YCR015C"/>
    <property type="match status" value="1"/>
</dbReference>
<dbReference type="AlphaFoldDB" id="A0A0X8HRD4"/>
<dbReference type="GO" id="GO:0016791">
    <property type="term" value="F:phosphatase activity"/>
    <property type="evidence" value="ECO:0007669"/>
    <property type="project" value="InterPro"/>
</dbReference>
<dbReference type="NCBIfam" id="TIGR01488">
    <property type="entry name" value="HAD-SF-IB"/>
    <property type="match status" value="1"/>
</dbReference>
<dbReference type="OrthoDB" id="10014216at2759"/>
<organism evidence="2 3">
    <name type="scientific">Eremothecium sinecaudum</name>
    <dbReference type="NCBI Taxonomy" id="45286"/>
    <lineage>
        <taxon>Eukaryota</taxon>
        <taxon>Fungi</taxon>
        <taxon>Dikarya</taxon>
        <taxon>Ascomycota</taxon>
        <taxon>Saccharomycotina</taxon>
        <taxon>Saccharomycetes</taxon>
        <taxon>Saccharomycetales</taxon>
        <taxon>Saccharomycetaceae</taxon>
        <taxon>Eremothecium</taxon>
    </lineage>
</organism>
<dbReference type="Proteomes" id="UP000243052">
    <property type="component" value="Chromosome iii"/>
</dbReference>
<dbReference type="PANTHER" id="PTHR28181:SF2">
    <property type="entry name" value="PHOSPHORIC MONOESTER HYDROLASE"/>
    <property type="match status" value="1"/>
</dbReference>
<sequence>MTKAVIFSDFDGTITTKDSNDFLADKYGFGGEKRHELFAGVLEGNKSFRDAFGEMLNSISAPLDKCIETLVETIELDPGFKEMYEWAHFEGIPIIIVSSGMKPLIEAILKHHLDPKAVANIDLVANDVHVEEDGSWKIVFRDKSPEGHDKSKTISHYKARFANQEQPPMYFYCGDGVSDLSAARECDLLFAKEGKDLIKYCDKENVPYHVFSSFDDILKVTKLVIEEKHDIREFIDKASSS</sequence>
<evidence type="ECO:0000256" key="1">
    <source>
        <dbReference type="ARBA" id="ARBA00022801"/>
    </source>
</evidence>
<dbReference type="STRING" id="45286.A0A0X8HRD4"/>
<accession>A0A0X8HRD4</accession>
<dbReference type="NCBIfam" id="TIGR01489">
    <property type="entry name" value="DKMTPPase-SF"/>
    <property type="match status" value="1"/>
</dbReference>
<protein>
    <submittedName>
        <fullName evidence="2">HCL117Cp</fullName>
    </submittedName>
</protein>
<dbReference type="Pfam" id="PF12710">
    <property type="entry name" value="HAD"/>
    <property type="match status" value="1"/>
</dbReference>
<dbReference type="Gene3D" id="3.40.50.1000">
    <property type="entry name" value="HAD superfamily/HAD-like"/>
    <property type="match status" value="1"/>
</dbReference>
<dbReference type="InterPro" id="IPR050849">
    <property type="entry name" value="HAD-like_hydrolase_phosphatase"/>
</dbReference>
<dbReference type="RefSeq" id="XP_017987030.1">
    <property type="nucleotide sequence ID" value="XM_018131082.1"/>
</dbReference>
<dbReference type="InterPro" id="IPR023214">
    <property type="entry name" value="HAD_sf"/>
</dbReference>